<dbReference type="Pfam" id="PF02458">
    <property type="entry name" value="Transferase"/>
    <property type="match status" value="2"/>
</dbReference>
<dbReference type="GO" id="GO:0016747">
    <property type="term" value="F:acyltransferase activity, transferring groups other than amino-acyl groups"/>
    <property type="evidence" value="ECO:0007669"/>
    <property type="project" value="TreeGrafter"/>
</dbReference>
<dbReference type="Proteomes" id="UP001153076">
    <property type="component" value="Unassembled WGS sequence"/>
</dbReference>
<protein>
    <submittedName>
        <fullName evidence="2">Uncharacterized protein</fullName>
    </submittedName>
</protein>
<comment type="similarity">
    <text evidence="1">Belongs to the plant acyltransferase family.</text>
</comment>
<reference evidence="2" key="1">
    <citation type="submission" date="2022-04" db="EMBL/GenBank/DDBJ databases">
        <title>Carnegiea gigantea Genome sequencing and assembly v2.</title>
        <authorList>
            <person name="Copetti D."/>
            <person name="Sanderson M.J."/>
            <person name="Burquez A."/>
            <person name="Wojciechowski M.F."/>
        </authorList>
    </citation>
    <scope>NUCLEOTIDE SEQUENCE</scope>
    <source>
        <strain evidence="2">SGP5-SGP5p</strain>
        <tissue evidence="2">Aerial part</tissue>
    </source>
</reference>
<name>A0A9Q1KMZ5_9CARY</name>
<accession>A0A9Q1KMZ5</accession>
<evidence type="ECO:0000256" key="1">
    <source>
        <dbReference type="ARBA" id="ARBA00009861"/>
    </source>
</evidence>
<dbReference type="AlphaFoldDB" id="A0A9Q1KMZ5"/>
<dbReference type="OrthoDB" id="671439at2759"/>
<dbReference type="PANTHER" id="PTHR31642">
    <property type="entry name" value="TRICHOTHECENE 3-O-ACETYLTRANSFERASE"/>
    <property type="match status" value="1"/>
</dbReference>
<dbReference type="PANTHER" id="PTHR31642:SF26">
    <property type="entry name" value="HXXXD-TYPE ACYL-TRANSFERASE FAMILY PROTEIN"/>
    <property type="match status" value="1"/>
</dbReference>
<gene>
    <name evidence="2" type="ORF">Cgig2_009859</name>
</gene>
<comment type="caution">
    <text evidence="2">The sequence shown here is derived from an EMBL/GenBank/DDBJ whole genome shotgun (WGS) entry which is preliminary data.</text>
</comment>
<keyword evidence="3" id="KW-1185">Reference proteome</keyword>
<dbReference type="Gene3D" id="3.30.559.10">
    <property type="entry name" value="Chloramphenicol acetyltransferase-like domain"/>
    <property type="match status" value="3"/>
</dbReference>
<sequence>MGEVSFISKRSLVSGIPTKPGKKFTLSPLDLLMEKHHIKMVYYFATPKDLATGEMTRRLTESLAEVLSYFHKVSGRLMKDEEGKWIIKCNDSGVRIVEARAKGSVETWLENVDEEKEKSLIHWEDMFHIPYFWATFYLKVTEFEEGGLAVGLGSSHLLADPLSTALFIKAWADIAWCGNIHVPPFFQPLPQRILGHKNLDFLPNSYLMNYYKSILESPSPCSRGNTWISHNFVTIALTFTGHMVQACMDLTQSIGLTNGPKLTPFVALAGLLWACISRAQGLPNGLVDMSICLDVRKMLGLDKGFFGNCMVYTHVDGGEISVDDISRATRAIEEAISKVDEEGIEDLIEWLKQNEHHSSPPLLFGNHGDNLVFINLETMDLYSTMFMESYEPIRVSCYVESFANKGKVLMLPSHPSEGSLSRLVMMTLPNDEAKKLCEDAFLARVRIVEARAKRSVETWLENVDEEKEKSFIHWEDRFHIPYFWATFYLKVTEFEEGGLVVGLGSSHLLADPLSAALFIKAWADITCCGNIHNFRPQKPGLPTNSCLVNYYKSILESPSPSSRENTWISHNFVTIALTFTGHMVQTCMDLTQSIGLTNGPNQWALCRSSWPSLGLAQGLPNGVVDMSICLDVRKMLGLDKGFFSNCMVYTRVDGGEISVDDISRATRAIEEAISKVDKVGIEDLIEWLKQNEHHSSPPLLLGDHGDNLVFINLETMDLYSTMFVESYEPIRASCYIESFASKGKVLMLPTHPSEGSLSRLVMMTLSNDEAKKLCKDAFLAHFFLTILMRPKYYS</sequence>
<dbReference type="EMBL" id="JAKOGI010000068">
    <property type="protein sequence ID" value="KAJ8445930.1"/>
    <property type="molecule type" value="Genomic_DNA"/>
</dbReference>
<dbReference type="InterPro" id="IPR050317">
    <property type="entry name" value="Plant_Fungal_Acyltransferase"/>
</dbReference>
<proteinExistence type="inferred from homology"/>
<evidence type="ECO:0000313" key="2">
    <source>
        <dbReference type="EMBL" id="KAJ8445930.1"/>
    </source>
</evidence>
<organism evidence="2 3">
    <name type="scientific">Carnegiea gigantea</name>
    <dbReference type="NCBI Taxonomy" id="171969"/>
    <lineage>
        <taxon>Eukaryota</taxon>
        <taxon>Viridiplantae</taxon>
        <taxon>Streptophyta</taxon>
        <taxon>Embryophyta</taxon>
        <taxon>Tracheophyta</taxon>
        <taxon>Spermatophyta</taxon>
        <taxon>Magnoliopsida</taxon>
        <taxon>eudicotyledons</taxon>
        <taxon>Gunneridae</taxon>
        <taxon>Pentapetalae</taxon>
        <taxon>Caryophyllales</taxon>
        <taxon>Cactineae</taxon>
        <taxon>Cactaceae</taxon>
        <taxon>Cactoideae</taxon>
        <taxon>Echinocereeae</taxon>
        <taxon>Carnegiea</taxon>
    </lineage>
</organism>
<evidence type="ECO:0000313" key="3">
    <source>
        <dbReference type="Proteomes" id="UP001153076"/>
    </source>
</evidence>
<dbReference type="InterPro" id="IPR023213">
    <property type="entry name" value="CAT-like_dom_sf"/>
</dbReference>